<comment type="caution">
    <text evidence="2">The sequence shown here is derived from an EMBL/GenBank/DDBJ whole genome shotgun (WGS) entry which is preliminary data.</text>
</comment>
<dbReference type="PROSITE" id="PS00107">
    <property type="entry name" value="PROTEIN_KINASE_ATP"/>
    <property type="match status" value="1"/>
</dbReference>
<evidence type="ECO:0008006" key="4">
    <source>
        <dbReference type="Google" id="ProtNLM"/>
    </source>
</evidence>
<feature type="binding site" evidence="1">
    <location>
        <position position="58"/>
    </location>
    <ligand>
        <name>ATP</name>
        <dbReference type="ChEBI" id="CHEBI:30616"/>
    </ligand>
</feature>
<evidence type="ECO:0000313" key="3">
    <source>
        <dbReference type="Proteomes" id="UP001160499"/>
    </source>
</evidence>
<organism evidence="2 3">
    <name type="scientific">Streptomyces pseudovenezuelae</name>
    <dbReference type="NCBI Taxonomy" id="67350"/>
    <lineage>
        <taxon>Bacteria</taxon>
        <taxon>Bacillati</taxon>
        <taxon>Actinomycetota</taxon>
        <taxon>Actinomycetes</taxon>
        <taxon>Kitasatosporales</taxon>
        <taxon>Streptomycetaceae</taxon>
        <taxon>Streptomyces</taxon>
        <taxon>Streptomyces aurantiacus group</taxon>
    </lineage>
</organism>
<dbReference type="RefSeq" id="WP_280875369.1">
    <property type="nucleotide sequence ID" value="NZ_JARXVH010000002.1"/>
</dbReference>
<name>A0ABT6LEW2_9ACTN</name>
<dbReference type="InterPro" id="IPR017441">
    <property type="entry name" value="Protein_kinase_ATP_BS"/>
</dbReference>
<gene>
    <name evidence="2" type="ORF">M2283_001607</name>
</gene>
<keyword evidence="1" id="KW-0547">Nucleotide-binding</keyword>
<dbReference type="EMBL" id="JARXVH010000002">
    <property type="protein sequence ID" value="MDH6214324.1"/>
    <property type="molecule type" value="Genomic_DNA"/>
</dbReference>
<reference evidence="2 3" key="1">
    <citation type="submission" date="2023-04" db="EMBL/GenBank/DDBJ databases">
        <title>Forest soil microbial communities from Buena Vista Peninsula, Colon Province, Panama.</title>
        <authorList>
            <person name="Bouskill N."/>
        </authorList>
    </citation>
    <scope>NUCLEOTIDE SEQUENCE [LARGE SCALE GENOMIC DNA]</scope>
    <source>
        <strain evidence="2 3">GGS1</strain>
    </source>
</reference>
<dbReference type="Gene3D" id="3.30.200.20">
    <property type="entry name" value="Phosphorylase Kinase, domain 1"/>
    <property type="match status" value="1"/>
</dbReference>
<dbReference type="Proteomes" id="UP001160499">
    <property type="component" value="Unassembled WGS sequence"/>
</dbReference>
<proteinExistence type="predicted"/>
<sequence length="78" mass="8056">MSDCCDAGVSASTGVRMELSGLTLAGRYQLKELLGRGGMGEVWLGCDASVLRRDVAVKVMPSTAGAAAEPWPAVDRTG</sequence>
<keyword evidence="1" id="KW-0067">ATP-binding</keyword>
<keyword evidence="3" id="KW-1185">Reference proteome</keyword>
<accession>A0ABT6LEW2</accession>
<dbReference type="SUPFAM" id="SSF56112">
    <property type="entry name" value="Protein kinase-like (PK-like)"/>
    <property type="match status" value="1"/>
</dbReference>
<evidence type="ECO:0000256" key="1">
    <source>
        <dbReference type="PROSITE-ProRule" id="PRU10141"/>
    </source>
</evidence>
<dbReference type="InterPro" id="IPR011009">
    <property type="entry name" value="Kinase-like_dom_sf"/>
</dbReference>
<protein>
    <recommendedName>
        <fullName evidence="4">Protein kinase domain-containing protein</fullName>
    </recommendedName>
</protein>
<evidence type="ECO:0000313" key="2">
    <source>
        <dbReference type="EMBL" id="MDH6214324.1"/>
    </source>
</evidence>